<evidence type="ECO:0000256" key="2">
    <source>
        <dbReference type="ARBA" id="ARBA00023125"/>
    </source>
</evidence>
<evidence type="ECO:0000256" key="3">
    <source>
        <dbReference type="ARBA" id="ARBA00023163"/>
    </source>
</evidence>
<dbReference type="Pfam" id="PF12833">
    <property type="entry name" value="HTH_18"/>
    <property type="match status" value="1"/>
</dbReference>
<keyword evidence="4" id="KW-0472">Membrane</keyword>
<dbReference type="GO" id="GO:0043565">
    <property type="term" value="F:sequence-specific DNA binding"/>
    <property type="evidence" value="ECO:0007669"/>
    <property type="project" value="InterPro"/>
</dbReference>
<keyword evidence="4" id="KW-0812">Transmembrane</keyword>
<dbReference type="KEGG" id="cagg:HYG79_13615"/>
<dbReference type="RefSeq" id="WP_179242622.1">
    <property type="nucleotide sequence ID" value="NZ_CP058595.1"/>
</dbReference>
<dbReference type="AlphaFoldDB" id="A0A7H9ASL5"/>
<feature type="domain" description="HTH araC/xylS-type" evidence="5">
    <location>
        <begin position="269"/>
        <end position="373"/>
    </location>
</feature>
<dbReference type="SMART" id="SM00342">
    <property type="entry name" value="HTH_ARAC"/>
    <property type="match status" value="1"/>
</dbReference>
<feature type="transmembrane region" description="Helical" evidence="4">
    <location>
        <begin position="212"/>
        <end position="230"/>
    </location>
</feature>
<feature type="transmembrane region" description="Helical" evidence="4">
    <location>
        <begin position="6"/>
        <end position="26"/>
    </location>
</feature>
<proteinExistence type="predicted"/>
<feature type="transmembrane region" description="Helical" evidence="4">
    <location>
        <begin position="180"/>
        <end position="200"/>
    </location>
</feature>
<dbReference type="PROSITE" id="PS00041">
    <property type="entry name" value="HTH_ARAC_FAMILY_1"/>
    <property type="match status" value="1"/>
</dbReference>
<dbReference type="SUPFAM" id="SSF46689">
    <property type="entry name" value="Homeodomain-like"/>
    <property type="match status" value="1"/>
</dbReference>
<keyword evidence="3" id="KW-0804">Transcription</keyword>
<evidence type="ECO:0000313" key="7">
    <source>
        <dbReference type="Proteomes" id="UP000509302"/>
    </source>
</evidence>
<evidence type="ECO:0000256" key="1">
    <source>
        <dbReference type="ARBA" id="ARBA00023015"/>
    </source>
</evidence>
<keyword evidence="2" id="KW-0238">DNA-binding</keyword>
<dbReference type="Proteomes" id="UP000509302">
    <property type="component" value="Chromosome"/>
</dbReference>
<name>A0A7H9ASL5_9FLAO</name>
<keyword evidence="1" id="KW-0805">Transcription regulation</keyword>
<dbReference type="InterPro" id="IPR020449">
    <property type="entry name" value="Tscrpt_reg_AraC-type_HTH"/>
</dbReference>
<reference evidence="6 7" key="1">
    <citation type="journal article" date="2006" name="Int. J. Syst. Evol. Microbiol.">
        <title>Costertonia aggregata gen. nov., sp. nov., a mesophilic marine bacterium of the family Flavobacteriaceae, isolated from a mature biofilm.</title>
        <authorList>
            <person name="Kwon K.K."/>
            <person name="Lee Y.K."/>
            <person name="Lee H.K."/>
        </authorList>
    </citation>
    <scope>NUCLEOTIDE SEQUENCE [LARGE SCALE GENOMIC DNA]</scope>
    <source>
        <strain evidence="6 7">KCCM 42265</strain>
    </source>
</reference>
<gene>
    <name evidence="6" type="ORF">HYG79_13615</name>
</gene>
<dbReference type="EMBL" id="CP058595">
    <property type="protein sequence ID" value="QLG46342.1"/>
    <property type="molecule type" value="Genomic_DNA"/>
</dbReference>
<evidence type="ECO:0000313" key="6">
    <source>
        <dbReference type="EMBL" id="QLG46342.1"/>
    </source>
</evidence>
<accession>A0A7H9ASL5</accession>
<dbReference type="PRINTS" id="PR00032">
    <property type="entry name" value="HTHARAC"/>
</dbReference>
<protein>
    <submittedName>
        <fullName evidence="6">Helix-turn-helix transcriptional regulator</fullName>
    </submittedName>
</protein>
<dbReference type="Gene3D" id="1.10.10.60">
    <property type="entry name" value="Homeodomain-like"/>
    <property type="match status" value="1"/>
</dbReference>
<dbReference type="PANTHER" id="PTHR43280:SF29">
    <property type="entry name" value="ARAC-FAMILY TRANSCRIPTIONAL REGULATOR"/>
    <property type="match status" value="1"/>
</dbReference>
<keyword evidence="7" id="KW-1185">Reference proteome</keyword>
<feature type="transmembrane region" description="Helical" evidence="4">
    <location>
        <begin position="71"/>
        <end position="92"/>
    </location>
</feature>
<dbReference type="InterPro" id="IPR018060">
    <property type="entry name" value="HTH_AraC"/>
</dbReference>
<dbReference type="PANTHER" id="PTHR43280">
    <property type="entry name" value="ARAC-FAMILY TRANSCRIPTIONAL REGULATOR"/>
    <property type="match status" value="1"/>
</dbReference>
<dbReference type="PROSITE" id="PS01124">
    <property type="entry name" value="HTH_ARAC_FAMILY_2"/>
    <property type="match status" value="1"/>
</dbReference>
<dbReference type="GO" id="GO:0003700">
    <property type="term" value="F:DNA-binding transcription factor activity"/>
    <property type="evidence" value="ECO:0007669"/>
    <property type="project" value="InterPro"/>
</dbReference>
<dbReference type="InterPro" id="IPR009057">
    <property type="entry name" value="Homeodomain-like_sf"/>
</dbReference>
<sequence>MGNFNIMNIIGIVTILISSLLAIFLFTLKTKNSLSNRLFAVFLVLIAFDIAGWVLPLFFTKPTNFTLLRSNLILLQLPVFYLHALSVCYSDFKLKKKQLLHSIPFILVNLLLIPRYYLANTTGKIEFLKNSMAMYETQFFYVLVHVQIVAYIVVIFIILKKTRTLYVENYANSDMRFHKWLFQITVFLSIFHGIAILKNIFKFSDFPRLTEWAMVSLGIIELIILFWYLFKALQNPELLRRVDSKLRLIHTMAKPSNSNNTEHNLEEIQKLRTFMKSEEPFLDPTLTVKKLANDLQMPVRELSILINHTLNQHFFDFVNGYRVEKAKKMLANAANTKLTVLEILYEVGFNSKSSFNTAFKKHTGSTPTIFRKQFKNQ</sequence>
<organism evidence="6 7">
    <name type="scientific">Costertonia aggregata</name>
    <dbReference type="NCBI Taxonomy" id="343403"/>
    <lineage>
        <taxon>Bacteria</taxon>
        <taxon>Pseudomonadati</taxon>
        <taxon>Bacteroidota</taxon>
        <taxon>Flavobacteriia</taxon>
        <taxon>Flavobacteriales</taxon>
        <taxon>Flavobacteriaceae</taxon>
        <taxon>Costertonia</taxon>
    </lineage>
</organism>
<feature type="transmembrane region" description="Helical" evidence="4">
    <location>
        <begin position="38"/>
        <end position="59"/>
    </location>
</feature>
<keyword evidence="4" id="KW-1133">Transmembrane helix</keyword>
<evidence type="ECO:0000259" key="5">
    <source>
        <dbReference type="PROSITE" id="PS01124"/>
    </source>
</evidence>
<dbReference type="InterPro" id="IPR018062">
    <property type="entry name" value="HTH_AraC-typ_CS"/>
</dbReference>
<feature type="transmembrane region" description="Helical" evidence="4">
    <location>
        <begin position="138"/>
        <end position="159"/>
    </location>
</feature>
<evidence type="ECO:0000256" key="4">
    <source>
        <dbReference type="SAM" id="Phobius"/>
    </source>
</evidence>
<feature type="transmembrane region" description="Helical" evidence="4">
    <location>
        <begin position="99"/>
        <end position="118"/>
    </location>
</feature>